<keyword evidence="1" id="KW-0812">Transmembrane</keyword>
<evidence type="ECO:0000256" key="1">
    <source>
        <dbReference type="SAM" id="Phobius"/>
    </source>
</evidence>
<sequence>MIEALQAAHTLGDVFFLCLVVGAAATAGVRLVLKLVKR</sequence>
<accession>A0A0F9PI87</accession>
<dbReference type="AlphaFoldDB" id="A0A0F9PI87"/>
<feature type="transmembrane region" description="Helical" evidence="1">
    <location>
        <begin position="14"/>
        <end position="33"/>
    </location>
</feature>
<dbReference type="EMBL" id="LAZR01002902">
    <property type="protein sequence ID" value="KKN24202.1"/>
    <property type="molecule type" value="Genomic_DNA"/>
</dbReference>
<keyword evidence="1" id="KW-0472">Membrane</keyword>
<proteinExistence type="predicted"/>
<keyword evidence="1" id="KW-1133">Transmembrane helix</keyword>
<gene>
    <name evidence="2" type="ORF">LCGC14_0897330</name>
</gene>
<reference evidence="2" key="1">
    <citation type="journal article" date="2015" name="Nature">
        <title>Complex archaea that bridge the gap between prokaryotes and eukaryotes.</title>
        <authorList>
            <person name="Spang A."/>
            <person name="Saw J.H."/>
            <person name="Jorgensen S.L."/>
            <person name="Zaremba-Niedzwiedzka K."/>
            <person name="Martijn J."/>
            <person name="Lind A.E."/>
            <person name="van Eijk R."/>
            <person name="Schleper C."/>
            <person name="Guy L."/>
            <person name="Ettema T.J."/>
        </authorList>
    </citation>
    <scope>NUCLEOTIDE SEQUENCE</scope>
</reference>
<protein>
    <submittedName>
        <fullName evidence="2">Uncharacterized protein</fullName>
    </submittedName>
</protein>
<name>A0A0F9PI87_9ZZZZ</name>
<organism evidence="2">
    <name type="scientific">marine sediment metagenome</name>
    <dbReference type="NCBI Taxonomy" id="412755"/>
    <lineage>
        <taxon>unclassified sequences</taxon>
        <taxon>metagenomes</taxon>
        <taxon>ecological metagenomes</taxon>
    </lineage>
</organism>
<comment type="caution">
    <text evidence="2">The sequence shown here is derived from an EMBL/GenBank/DDBJ whole genome shotgun (WGS) entry which is preliminary data.</text>
</comment>
<evidence type="ECO:0000313" key="2">
    <source>
        <dbReference type="EMBL" id="KKN24202.1"/>
    </source>
</evidence>